<dbReference type="GO" id="GO:0016740">
    <property type="term" value="F:transferase activity"/>
    <property type="evidence" value="ECO:0007669"/>
    <property type="project" value="UniProtKB-KW"/>
</dbReference>
<feature type="domain" description="4'-phosphopantetheinyl transferase N-terminal" evidence="1">
    <location>
        <begin position="36"/>
        <end position="102"/>
    </location>
</feature>
<dbReference type="PRINTS" id="PR01399">
    <property type="entry name" value="ENTSNTHTASED"/>
</dbReference>
<keyword evidence="2" id="KW-0808">Transferase</keyword>
<keyword evidence="3" id="KW-1185">Reference proteome</keyword>
<sequence>MPESVVAALDALRPLLAEQGIALAHATTGEPAGPGERRLAQAMLPFRRREFLAGRRALRQALAAAGCPAGEILYATGRRPRLPAGAAGSLTHSGGLAVALAAGTRRFRALGCDLELRGLPLAAAHLVLGEDERAWAEGSASVLHAAFSAKEAAFKAFGALLPAGRAPTTLLGLAARPVQHGFLVWPRGLPGSAVPVRVHRAGDHGVFSWVAVAAAGRPGDGLPVRAAGRRSAPPR</sequence>
<evidence type="ECO:0000313" key="2">
    <source>
        <dbReference type="EMBL" id="MEV5511030.1"/>
    </source>
</evidence>
<dbReference type="EMBL" id="JBFAUK010000047">
    <property type="protein sequence ID" value="MEV5511030.1"/>
    <property type="molecule type" value="Genomic_DNA"/>
</dbReference>
<dbReference type="PANTHER" id="PTHR38096">
    <property type="entry name" value="ENTEROBACTIN SYNTHASE COMPONENT D"/>
    <property type="match status" value="1"/>
</dbReference>
<proteinExistence type="predicted"/>
<evidence type="ECO:0000313" key="3">
    <source>
        <dbReference type="Proteomes" id="UP001552594"/>
    </source>
</evidence>
<comment type="caution">
    <text evidence="2">The sequence shown here is derived from an EMBL/GenBank/DDBJ whole genome shotgun (WGS) entry which is preliminary data.</text>
</comment>
<name>A0ABV3KB21_STRON</name>
<protein>
    <submittedName>
        <fullName evidence="2">4'-phosphopantetheinyl transferase superfamily protein</fullName>
    </submittedName>
</protein>
<reference evidence="2 3" key="1">
    <citation type="submission" date="2024-06" db="EMBL/GenBank/DDBJ databases">
        <title>The Natural Products Discovery Center: Release of the First 8490 Sequenced Strains for Exploring Actinobacteria Biosynthetic Diversity.</title>
        <authorList>
            <person name="Kalkreuter E."/>
            <person name="Kautsar S.A."/>
            <person name="Yang D."/>
            <person name="Bader C.D."/>
            <person name="Teijaro C.N."/>
            <person name="Fluegel L."/>
            <person name="Davis C.M."/>
            <person name="Simpson J.R."/>
            <person name="Lauterbach L."/>
            <person name="Steele A.D."/>
            <person name="Gui C."/>
            <person name="Meng S."/>
            <person name="Li G."/>
            <person name="Viehrig K."/>
            <person name="Ye F."/>
            <person name="Su P."/>
            <person name="Kiefer A.F."/>
            <person name="Nichols A."/>
            <person name="Cepeda A.J."/>
            <person name="Yan W."/>
            <person name="Fan B."/>
            <person name="Jiang Y."/>
            <person name="Adhikari A."/>
            <person name="Zheng C.-J."/>
            <person name="Schuster L."/>
            <person name="Cowan T.M."/>
            <person name="Smanski M.J."/>
            <person name="Chevrette M.G."/>
            <person name="De Carvalho L.P.S."/>
            <person name="Shen B."/>
        </authorList>
    </citation>
    <scope>NUCLEOTIDE SEQUENCE [LARGE SCALE GENOMIC DNA]</scope>
    <source>
        <strain evidence="2 3">NPDC052347</strain>
    </source>
</reference>
<gene>
    <name evidence="2" type="ORF">AB0L16_32225</name>
</gene>
<accession>A0ABV3KB21</accession>
<dbReference type="Pfam" id="PF17837">
    <property type="entry name" value="4PPT_N"/>
    <property type="match status" value="1"/>
</dbReference>
<dbReference type="InterPro" id="IPR041354">
    <property type="entry name" value="4PPT_N"/>
</dbReference>
<organism evidence="2 3">
    <name type="scientific">Streptomyces orinoci</name>
    <name type="common">Streptoverticillium orinoci</name>
    <dbReference type="NCBI Taxonomy" id="67339"/>
    <lineage>
        <taxon>Bacteria</taxon>
        <taxon>Bacillati</taxon>
        <taxon>Actinomycetota</taxon>
        <taxon>Actinomycetes</taxon>
        <taxon>Kitasatosporales</taxon>
        <taxon>Streptomycetaceae</taxon>
        <taxon>Streptomyces</taxon>
    </lineage>
</organism>
<dbReference type="Gene3D" id="3.90.470.20">
    <property type="entry name" value="4'-phosphopantetheinyl transferase domain"/>
    <property type="match status" value="1"/>
</dbReference>
<evidence type="ECO:0000259" key="1">
    <source>
        <dbReference type="Pfam" id="PF17837"/>
    </source>
</evidence>
<dbReference type="InterPro" id="IPR037143">
    <property type="entry name" value="4-PPantetheinyl_Trfase_dom_sf"/>
</dbReference>
<dbReference type="InterPro" id="IPR003542">
    <property type="entry name" value="Enbac_synth_compD-like"/>
</dbReference>
<dbReference type="PANTHER" id="PTHR38096:SF1">
    <property type="entry name" value="ENTEROBACTIN SYNTHASE COMPONENT D"/>
    <property type="match status" value="1"/>
</dbReference>
<dbReference type="Proteomes" id="UP001552594">
    <property type="component" value="Unassembled WGS sequence"/>
</dbReference>
<dbReference type="RefSeq" id="WP_241561005.1">
    <property type="nucleotide sequence ID" value="NZ_JBFAUK010000047.1"/>
</dbReference>